<dbReference type="SMART" id="SM00304">
    <property type="entry name" value="HAMP"/>
    <property type="match status" value="2"/>
</dbReference>
<dbReference type="Proteomes" id="UP000484015">
    <property type="component" value="Unassembled WGS sequence"/>
</dbReference>
<reference evidence="8 9" key="1">
    <citation type="submission" date="2019-11" db="EMBL/GenBank/DDBJ databases">
        <title>Type strains purchased from KCTC, JCM and DSMZ.</title>
        <authorList>
            <person name="Lu H."/>
        </authorList>
    </citation>
    <scope>NUCLEOTIDE SEQUENCE [LARGE SCALE GENOMIC DNA]</scope>
    <source>
        <strain evidence="8 9">KCTC 42409</strain>
    </source>
</reference>
<dbReference type="CDD" id="cd06225">
    <property type="entry name" value="HAMP"/>
    <property type="match status" value="1"/>
</dbReference>
<evidence type="ECO:0000256" key="2">
    <source>
        <dbReference type="ARBA" id="ARBA00022481"/>
    </source>
</evidence>
<dbReference type="InterPro" id="IPR013587">
    <property type="entry name" value="Nitrate/nitrite_sensing"/>
</dbReference>
<dbReference type="GO" id="GO:0006935">
    <property type="term" value="P:chemotaxis"/>
    <property type="evidence" value="ECO:0007669"/>
    <property type="project" value="TreeGrafter"/>
</dbReference>
<feature type="transmembrane region" description="Helical" evidence="5">
    <location>
        <begin position="317"/>
        <end position="338"/>
    </location>
</feature>
<dbReference type="Pfam" id="PF00015">
    <property type="entry name" value="MCPsignal"/>
    <property type="match status" value="1"/>
</dbReference>
<evidence type="ECO:0000313" key="9">
    <source>
        <dbReference type="Proteomes" id="UP000484015"/>
    </source>
</evidence>
<dbReference type="PROSITE" id="PS50885">
    <property type="entry name" value="HAMP"/>
    <property type="match status" value="1"/>
</dbReference>
<dbReference type="EMBL" id="WNLA01000001">
    <property type="protein sequence ID" value="MTW01067.1"/>
    <property type="molecule type" value="Genomic_DNA"/>
</dbReference>
<dbReference type="InterPro" id="IPR003660">
    <property type="entry name" value="HAMP_dom"/>
</dbReference>
<sequence length="646" mass="68498">MTAFLGRLLLWQKFALLGAISALIAIVPLALFIQASLRITNTVALEVSGLPPIRAALALATDVQRHRGLSAIQLGGNASVADQRSAKRRDVDQGMAAVDAALQALNHPAISDRWNQAKAGWPELAAQVDQGTLKPADSFKRHTELIGNLLKISELLVDHYKLNLDPDTDSYNLIYASLMQSPHLTEALGRLRARGAGLLAAHALTLDDRVAIATLQESATYFSGLYANSMDKAFKANPAVQATLQEAVQTARSQGAQVLDLARQQLLQVETPEYPSTEYFSRFTRAIDAQQAASNKAMDALVQLLSARKARAQQAEWLTLGTVVALFSVAAWLSYLIMQAVIRPLQRAVHVARRISEGDLTARFESHGRDESAQLLQALGEMNNGLVRIVRQVRDGTASIATASQQIASGNSHLSARTEQQASALEQTASSMEQLTATVQQSASHAQQANRLAGDASSIAARGGDAVGEMVGTMDAISQAARKIVDIIGVIDGIAFQTNILALNAAVEAARAGEQGRGFAVVASEVRTLAQRSAGAAREIKTLITDAVASVESGNRLAGNTGSAMQEVLGSISRVTSVVSEITQASAEQSDGIAQINQAIVQMDDVTQQNAALVEEAAAAAAALQQQCEALLGVVGVFMLDDQRVN</sequence>
<dbReference type="PROSITE" id="PS50111">
    <property type="entry name" value="CHEMOTAXIS_TRANSDUC_2"/>
    <property type="match status" value="1"/>
</dbReference>
<protein>
    <submittedName>
        <fullName evidence="8">HAMP domain-containing protein</fullName>
    </submittedName>
</protein>
<comment type="similarity">
    <text evidence="3">Belongs to the methyl-accepting chemotaxis (MCP) protein family.</text>
</comment>
<evidence type="ECO:0000259" key="6">
    <source>
        <dbReference type="PROSITE" id="PS50111"/>
    </source>
</evidence>
<evidence type="ECO:0000256" key="5">
    <source>
        <dbReference type="SAM" id="Phobius"/>
    </source>
</evidence>
<dbReference type="GO" id="GO:0004888">
    <property type="term" value="F:transmembrane signaling receptor activity"/>
    <property type="evidence" value="ECO:0007669"/>
    <property type="project" value="TreeGrafter"/>
</dbReference>
<dbReference type="Pfam" id="PF00672">
    <property type="entry name" value="HAMP"/>
    <property type="match status" value="1"/>
</dbReference>
<evidence type="ECO:0000256" key="4">
    <source>
        <dbReference type="PROSITE-ProRule" id="PRU00284"/>
    </source>
</evidence>
<dbReference type="InterPro" id="IPR004089">
    <property type="entry name" value="MCPsignal_dom"/>
</dbReference>
<comment type="subcellular location">
    <subcellularLocation>
        <location evidence="1">Membrane</location>
    </subcellularLocation>
</comment>
<dbReference type="AlphaFoldDB" id="A0A6L6PUC0"/>
<dbReference type="SUPFAM" id="SSF58104">
    <property type="entry name" value="Methyl-accepting chemotaxis protein (MCP) signaling domain"/>
    <property type="match status" value="1"/>
</dbReference>
<dbReference type="CDD" id="cd11386">
    <property type="entry name" value="MCP_signal"/>
    <property type="match status" value="1"/>
</dbReference>
<evidence type="ECO:0000256" key="3">
    <source>
        <dbReference type="ARBA" id="ARBA00029447"/>
    </source>
</evidence>
<keyword evidence="5" id="KW-1133">Transmembrane helix</keyword>
<comment type="caution">
    <text evidence="8">The sequence shown here is derived from an EMBL/GenBank/DDBJ whole genome shotgun (WGS) entry which is preliminary data.</text>
</comment>
<feature type="transmembrane region" description="Helical" evidence="5">
    <location>
        <begin position="14"/>
        <end position="33"/>
    </location>
</feature>
<feature type="domain" description="Methyl-accepting transducer" evidence="6">
    <location>
        <begin position="396"/>
        <end position="625"/>
    </location>
</feature>
<dbReference type="PANTHER" id="PTHR43531:SF14">
    <property type="entry name" value="METHYL-ACCEPTING CHEMOTAXIS PROTEIN I-RELATED"/>
    <property type="match status" value="1"/>
</dbReference>
<feature type="domain" description="HAMP" evidence="7">
    <location>
        <begin position="339"/>
        <end position="391"/>
    </location>
</feature>
<dbReference type="InterPro" id="IPR051310">
    <property type="entry name" value="MCP_chemotaxis"/>
</dbReference>
<keyword evidence="5" id="KW-0472">Membrane</keyword>
<dbReference type="FunFam" id="1.10.287.950:FF:000001">
    <property type="entry name" value="Methyl-accepting chemotaxis sensory transducer"/>
    <property type="match status" value="1"/>
</dbReference>
<evidence type="ECO:0000259" key="7">
    <source>
        <dbReference type="PROSITE" id="PS50885"/>
    </source>
</evidence>
<dbReference type="Gene3D" id="1.10.287.950">
    <property type="entry name" value="Methyl-accepting chemotaxis protein"/>
    <property type="match status" value="1"/>
</dbReference>
<organism evidence="8 9">
    <name type="scientific">Pseudoduganella ginsengisoli</name>
    <dbReference type="NCBI Taxonomy" id="1462440"/>
    <lineage>
        <taxon>Bacteria</taxon>
        <taxon>Pseudomonadati</taxon>
        <taxon>Pseudomonadota</taxon>
        <taxon>Betaproteobacteria</taxon>
        <taxon>Burkholderiales</taxon>
        <taxon>Oxalobacteraceae</taxon>
        <taxon>Telluria group</taxon>
        <taxon>Pseudoduganella</taxon>
    </lineage>
</organism>
<evidence type="ECO:0000256" key="1">
    <source>
        <dbReference type="ARBA" id="ARBA00004370"/>
    </source>
</evidence>
<evidence type="ECO:0000313" key="8">
    <source>
        <dbReference type="EMBL" id="MTW01067.1"/>
    </source>
</evidence>
<dbReference type="RefSeq" id="WP_155437424.1">
    <property type="nucleotide sequence ID" value="NZ_WNLA01000001.1"/>
</dbReference>
<keyword evidence="5" id="KW-0812">Transmembrane</keyword>
<dbReference type="GO" id="GO:0007165">
    <property type="term" value="P:signal transduction"/>
    <property type="evidence" value="ECO:0007669"/>
    <property type="project" value="UniProtKB-KW"/>
</dbReference>
<dbReference type="PANTHER" id="PTHR43531">
    <property type="entry name" value="PROTEIN ICFG"/>
    <property type="match status" value="1"/>
</dbReference>
<gene>
    <name evidence="8" type="ORF">GM668_03090</name>
</gene>
<keyword evidence="9" id="KW-1185">Reference proteome</keyword>
<name>A0A6L6PUC0_9BURK</name>
<dbReference type="SMART" id="SM00283">
    <property type="entry name" value="MA"/>
    <property type="match status" value="1"/>
</dbReference>
<keyword evidence="4" id="KW-0807">Transducer</keyword>
<dbReference type="OrthoDB" id="343520at2"/>
<accession>A0A6L6PUC0</accession>
<dbReference type="Pfam" id="PF08376">
    <property type="entry name" value="NIT"/>
    <property type="match status" value="1"/>
</dbReference>
<keyword evidence="2" id="KW-0488">Methylation</keyword>
<proteinExistence type="inferred from homology"/>
<dbReference type="GO" id="GO:0005886">
    <property type="term" value="C:plasma membrane"/>
    <property type="evidence" value="ECO:0007669"/>
    <property type="project" value="TreeGrafter"/>
</dbReference>